<sequence length="73" mass="7940">MEPLPWWATTTAQKPGATNTHRGSNAQPLRYTSAQYPALLALRKNPTKTTLALITSATERTRHGSPKRSGHGS</sequence>
<accession>A0ACC2JD51</accession>
<proteinExistence type="predicted"/>
<organism evidence="1 2">
    <name type="scientific">Lasiodiplodia mahajangana</name>
    <dbReference type="NCBI Taxonomy" id="1108764"/>
    <lineage>
        <taxon>Eukaryota</taxon>
        <taxon>Fungi</taxon>
        <taxon>Dikarya</taxon>
        <taxon>Ascomycota</taxon>
        <taxon>Pezizomycotina</taxon>
        <taxon>Dothideomycetes</taxon>
        <taxon>Dothideomycetes incertae sedis</taxon>
        <taxon>Botryosphaeriales</taxon>
        <taxon>Botryosphaeriaceae</taxon>
        <taxon>Lasiodiplodia</taxon>
    </lineage>
</organism>
<dbReference type="Proteomes" id="UP001153332">
    <property type="component" value="Unassembled WGS sequence"/>
</dbReference>
<comment type="caution">
    <text evidence="1">The sequence shown here is derived from an EMBL/GenBank/DDBJ whole genome shotgun (WGS) entry which is preliminary data.</text>
</comment>
<name>A0ACC2JD51_9PEZI</name>
<reference evidence="1" key="1">
    <citation type="submission" date="2022-12" db="EMBL/GenBank/DDBJ databases">
        <title>Genome Sequence of Lasiodiplodia mahajangana.</title>
        <authorList>
            <person name="Buettner E."/>
        </authorList>
    </citation>
    <scope>NUCLEOTIDE SEQUENCE</scope>
    <source>
        <strain evidence="1">VT137</strain>
    </source>
</reference>
<evidence type="ECO:0000313" key="2">
    <source>
        <dbReference type="Proteomes" id="UP001153332"/>
    </source>
</evidence>
<keyword evidence="2" id="KW-1185">Reference proteome</keyword>
<dbReference type="EMBL" id="JAPUUL010002366">
    <property type="protein sequence ID" value="KAJ8125433.1"/>
    <property type="molecule type" value="Genomic_DNA"/>
</dbReference>
<gene>
    <name evidence="1" type="ORF">O1611_g8206</name>
</gene>
<evidence type="ECO:0000313" key="1">
    <source>
        <dbReference type="EMBL" id="KAJ8125433.1"/>
    </source>
</evidence>
<protein>
    <submittedName>
        <fullName evidence="1">Uncharacterized protein</fullName>
    </submittedName>
</protein>